<sequence length="195" mass="22980">MLLRFRPFYRRILKINFRHELRFAFKGYWQGILLLASLTSASAFALPLPEQARVDVELQLPTINTTTYARPYVAVWIEDADRKPVKTIQLWVGKDEWLKDLRSWWRKVGRYDRELVDAVTSATRPAGQYRFIWDGKDDAGQPLEQGEYTFHVEVVREHGGRNYLRQKMQLADNEVSYQIKPTEETGQITLNYQVK</sequence>
<gene>
    <name evidence="1" type="ORF">VSA01S_13730</name>
</gene>
<dbReference type="OrthoDB" id="195316at2"/>
<dbReference type="RefSeq" id="WP_083932211.1">
    <property type="nucleotide sequence ID" value="NZ_BAOJ01000019.1"/>
</dbReference>
<dbReference type="AlphaFoldDB" id="A0A511QD76"/>
<dbReference type="Proteomes" id="UP000321922">
    <property type="component" value="Unassembled WGS sequence"/>
</dbReference>
<reference evidence="1 2" key="1">
    <citation type="submission" date="2019-07" db="EMBL/GenBank/DDBJ databases">
        <title>Whole genome shotgun sequence of Vibrio sagamiensis NBRC 104589.</title>
        <authorList>
            <person name="Hosoyama A."/>
            <person name="Uohara A."/>
            <person name="Ohji S."/>
            <person name="Ichikawa N."/>
        </authorList>
    </citation>
    <scope>NUCLEOTIDE SEQUENCE [LARGE SCALE GENOMIC DNA]</scope>
    <source>
        <strain evidence="1 2">NBRC 104589</strain>
    </source>
</reference>
<evidence type="ECO:0000313" key="1">
    <source>
        <dbReference type="EMBL" id="GEM75261.1"/>
    </source>
</evidence>
<organism evidence="1 2">
    <name type="scientific">Vibrio sagamiensis NBRC 104589</name>
    <dbReference type="NCBI Taxonomy" id="1219064"/>
    <lineage>
        <taxon>Bacteria</taxon>
        <taxon>Pseudomonadati</taxon>
        <taxon>Pseudomonadota</taxon>
        <taxon>Gammaproteobacteria</taxon>
        <taxon>Vibrionales</taxon>
        <taxon>Vibrionaceae</taxon>
        <taxon>Vibrio</taxon>
    </lineage>
</organism>
<protein>
    <recommendedName>
        <fullName evidence="3">DUF2271 domain-containing protein</fullName>
    </recommendedName>
</protein>
<dbReference type="Gene3D" id="2.60.40.4070">
    <property type="match status" value="1"/>
</dbReference>
<dbReference type="PIRSF" id="PIRSF014995">
    <property type="entry name" value="UCP014995"/>
    <property type="match status" value="1"/>
</dbReference>
<dbReference type="EMBL" id="BJXJ01000010">
    <property type="protein sequence ID" value="GEM75261.1"/>
    <property type="molecule type" value="Genomic_DNA"/>
</dbReference>
<proteinExistence type="predicted"/>
<evidence type="ECO:0008006" key="3">
    <source>
        <dbReference type="Google" id="ProtNLM"/>
    </source>
</evidence>
<accession>A0A511QD76</accession>
<name>A0A511QD76_9VIBR</name>
<comment type="caution">
    <text evidence="1">The sequence shown here is derived from an EMBL/GenBank/DDBJ whole genome shotgun (WGS) entry which is preliminary data.</text>
</comment>
<dbReference type="Pfam" id="PF10029">
    <property type="entry name" value="DUF2271"/>
    <property type="match status" value="1"/>
</dbReference>
<keyword evidence="2" id="KW-1185">Reference proteome</keyword>
<evidence type="ECO:0000313" key="2">
    <source>
        <dbReference type="Proteomes" id="UP000321922"/>
    </source>
</evidence>
<dbReference type="InterPro" id="IPR014469">
    <property type="entry name" value="DUF2271"/>
</dbReference>